<dbReference type="Proteomes" id="UP001567538">
    <property type="component" value="Unassembled WGS sequence"/>
</dbReference>
<name>A0ABD1FJL0_SALDI</name>
<feature type="chain" id="PRO_5044743540" description="Secreted protein" evidence="1">
    <location>
        <begin position="22"/>
        <end position="106"/>
    </location>
</feature>
<comment type="caution">
    <text evidence="2">The sequence shown here is derived from an EMBL/GenBank/DDBJ whole genome shotgun (WGS) entry which is preliminary data.</text>
</comment>
<accession>A0ABD1FJL0</accession>
<feature type="signal peptide" evidence="1">
    <location>
        <begin position="1"/>
        <end position="21"/>
    </location>
</feature>
<proteinExistence type="predicted"/>
<sequence length="106" mass="11767">MIWNAGLTLTTSVFIWRLLLGRIPVDCKGRRCCRATSSLLLAQSRCRTAAPRLRLSLMLALRGVAISARVASALRDPRLTPFQDCFWNNLILIGTLMAEDGGCYNL</sequence>
<evidence type="ECO:0000313" key="2">
    <source>
        <dbReference type="EMBL" id="KAL1531338.1"/>
    </source>
</evidence>
<evidence type="ECO:0000313" key="3">
    <source>
        <dbReference type="Proteomes" id="UP001567538"/>
    </source>
</evidence>
<reference evidence="2 3" key="1">
    <citation type="submission" date="2024-06" db="EMBL/GenBank/DDBJ databases">
        <title>A chromosome level genome sequence of Diviner's sage (Salvia divinorum).</title>
        <authorList>
            <person name="Ford S.A."/>
            <person name="Ro D.-K."/>
            <person name="Ness R.W."/>
            <person name="Phillips M.A."/>
        </authorList>
    </citation>
    <scope>NUCLEOTIDE SEQUENCE [LARGE SCALE GENOMIC DNA]</scope>
    <source>
        <strain evidence="2">SAF-2024a</strain>
        <tissue evidence="2">Leaf</tissue>
    </source>
</reference>
<keyword evidence="1" id="KW-0732">Signal</keyword>
<gene>
    <name evidence="2" type="ORF">AAHA92_34025</name>
</gene>
<dbReference type="AlphaFoldDB" id="A0ABD1FJL0"/>
<evidence type="ECO:0000256" key="1">
    <source>
        <dbReference type="SAM" id="SignalP"/>
    </source>
</evidence>
<organism evidence="2 3">
    <name type="scientific">Salvia divinorum</name>
    <name type="common">Maria pastora</name>
    <name type="synonym">Diviner's sage</name>
    <dbReference type="NCBI Taxonomy" id="28513"/>
    <lineage>
        <taxon>Eukaryota</taxon>
        <taxon>Viridiplantae</taxon>
        <taxon>Streptophyta</taxon>
        <taxon>Embryophyta</taxon>
        <taxon>Tracheophyta</taxon>
        <taxon>Spermatophyta</taxon>
        <taxon>Magnoliopsida</taxon>
        <taxon>eudicotyledons</taxon>
        <taxon>Gunneridae</taxon>
        <taxon>Pentapetalae</taxon>
        <taxon>asterids</taxon>
        <taxon>lamiids</taxon>
        <taxon>Lamiales</taxon>
        <taxon>Lamiaceae</taxon>
        <taxon>Nepetoideae</taxon>
        <taxon>Mentheae</taxon>
        <taxon>Salviinae</taxon>
        <taxon>Salvia</taxon>
        <taxon>Salvia subgen. Calosphace</taxon>
    </lineage>
</organism>
<evidence type="ECO:0008006" key="4">
    <source>
        <dbReference type="Google" id="ProtNLM"/>
    </source>
</evidence>
<keyword evidence="3" id="KW-1185">Reference proteome</keyword>
<protein>
    <recommendedName>
        <fullName evidence="4">Secreted protein</fullName>
    </recommendedName>
</protein>
<dbReference type="EMBL" id="JBEAFC010000015">
    <property type="protein sequence ID" value="KAL1531338.1"/>
    <property type="molecule type" value="Genomic_DNA"/>
</dbReference>